<comment type="similarity">
    <text evidence="2">Belongs to the oxygen-dependent FAD-linked oxidoreductase family.</text>
</comment>
<comment type="caution">
    <text evidence="8">The sequence shown here is derived from an EMBL/GenBank/DDBJ whole genome shotgun (WGS) entry which is preliminary data.</text>
</comment>
<dbReference type="PANTHER" id="PTHR42973">
    <property type="entry name" value="BINDING OXIDOREDUCTASE, PUTATIVE (AFU_ORTHOLOGUE AFUA_1G17690)-RELATED"/>
    <property type="match status" value="1"/>
</dbReference>
<feature type="compositionally biased region" description="Basic and acidic residues" evidence="6">
    <location>
        <begin position="438"/>
        <end position="447"/>
    </location>
</feature>
<dbReference type="Pfam" id="PF01565">
    <property type="entry name" value="FAD_binding_4"/>
    <property type="match status" value="1"/>
</dbReference>
<dbReference type="GO" id="GO:0016491">
    <property type="term" value="F:oxidoreductase activity"/>
    <property type="evidence" value="ECO:0007669"/>
    <property type="project" value="UniProtKB-KW"/>
</dbReference>
<evidence type="ECO:0000313" key="8">
    <source>
        <dbReference type="EMBL" id="KZL63096.1"/>
    </source>
</evidence>
<evidence type="ECO:0000256" key="6">
    <source>
        <dbReference type="SAM" id="MobiDB-lite"/>
    </source>
</evidence>
<feature type="region of interest" description="Disordered" evidence="6">
    <location>
        <begin position="420"/>
        <end position="447"/>
    </location>
</feature>
<dbReference type="PROSITE" id="PS51387">
    <property type="entry name" value="FAD_PCMH"/>
    <property type="match status" value="1"/>
</dbReference>
<dbReference type="STRING" id="1573173.A0A166L4J5"/>
<dbReference type="InterPro" id="IPR006094">
    <property type="entry name" value="Oxid_FAD_bind_N"/>
</dbReference>
<dbReference type="Proteomes" id="UP000076584">
    <property type="component" value="Unassembled WGS sequence"/>
</dbReference>
<evidence type="ECO:0000256" key="5">
    <source>
        <dbReference type="ARBA" id="ARBA00023002"/>
    </source>
</evidence>
<proteinExistence type="inferred from homology"/>
<evidence type="ECO:0000259" key="7">
    <source>
        <dbReference type="PROSITE" id="PS51387"/>
    </source>
</evidence>
<evidence type="ECO:0000256" key="2">
    <source>
        <dbReference type="ARBA" id="ARBA00005466"/>
    </source>
</evidence>
<dbReference type="PANTHER" id="PTHR42973:SF39">
    <property type="entry name" value="FAD-BINDING PCMH-TYPE DOMAIN-CONTAINING PROTEIN"/>
    <property type="match status" value="1"/>
</dbReference>
<keyword evidence="9" id="KW-1185">Reference proteome</keyword>
<protein>
    <submittedName>
        <fullName evidence="8">Cysteine desulfurase</fullName>
    </submittedName>
</protein>
<feature type="domain" description="FAD-binding PCMH-type" evidence="7">
    <location>
        <begin position="23"/>
        <end position="191"/>
    </location>
</feature>
<dbReference type="GO" id="GO:0071949">
    <property type="term" value="F:FAD binding"/>
    <property type="evidence" value="ECO:0007669"/>
    <property type="project" value="InterPro"/>
</dbReference>
<gene>
    <name evidence="8" type="ORF">CI238_05896</name>
</gene>
<dbReference type="InterPro" id="IPR016166">
    <property type="entry name" value="FAD-bd_PCMH"/>
</dbReference>
<organism evidence="8 9">
    <name type="scientific">Colletotrichum incanum</name>
    <name type="common">Soybean anthracnose fungus</name>
    <dbReference type="NCBI Taxonomy" id="1573173"/>
    <lineage>
        <taxon>Eukaryota</taxon>
        <taxon>Fungi</taxon>
        <taxon>Dikarya</taxon>
        <taxon>Ascomycota</taxon>
        <taxon>Pezizomycotina</taxon>
        <taxon>Sordariomycetes</taxon>
        <taxon>Hypocreomycetidae</taxon>
        <taxon>Glomerellales</taxon>
        <taxon>Glomerellaceae</taxon>
        <taxon>Colletotrichum</taxon>
        <taxon>Colletotrichum spaethianum species complex</taxon>
    </lineage>
</organism>
<comment type="cofactor">
    <cofactor evidence="1">
        <name>FAD</name>
        <dbReference type="ChEBI" id="CHEBI:57692"/>
    </cofactor>
</comment>
<evidence type="ECO:0000313" key="9">
    <source>
        <dbReference type="Proteomes" id="UP000076584"/>
    </source>
</evidence>
<dbReference type="EMBL" id="LFIW01002896">
    <property type="protein sequence ID" value="KZL63096.1"/>
    <property type="molecule type" value="Genomic_DNA"/>
</dbReference>
<keyword evidence="4" id="KW-0274">FAD</keyword>
<dbReference type="SUPFAM" id="SSF56176">
    <property type="entry name" value="FAD-binding/transporter-associated domain-like"/>
    <property type="match status" value="1"/>
</dbReference>
<keyword evidence="3" id="KW-0285">Flavoprotein</keyword>
<dbReference type="InterPro" id="IPR036318">
    <property type="entry name" value="FAD-bd_PCMH-like_sf"/>
</dbReference>
<accession>A0A166L4J5</accession>
<reference evidence="8 9" key="1">
    <citation type="submission" date="2015-06" db="EMBL/GenBank/DDBJ databases">
        <title>Survival trade-offs in plant roots during colonization by closely related pathogenic and mutualistic fungi.</title>
        <authorList>
            <person name="Hacquard S."/>
            <person name="Kracher B."/>
            <person name="Hiruma K."/>
            <person name="Weinman A."/>
            <person name="Muench P."/>
            <person name="Garrido Oter R."/>
            <person name="Ver Loren van Themaat E."/>
            <person name="Dallerey J.-F."/>
            <person name="Damm U."/>
            <person name="Henrissat B."/>
            <person name="Lespinet O."/>
            <person name="Thon M."/>
            <person name="Kemen E."/>
            <person name="McHardy A.C."/>
            <person name="Schulze-Lefert P."/>
            <person name="O'Connell R.J."/>
        </authorList>
    </citation>
    <scope>NUCLEOTIDE SEQUENCE [LARGE SCALE GENOMIC DNA]</scope>
    <source>
        <strain evidence="8 9">MAFF 238704</strain>
    </source>
</reference>
<dbReference type="InterPro" id="IPR050416">
    <property type="entry name" value="FAD-linked_Oxidoreductase"/>
</dbReference>
<evidence type="ECO:0000256" key="4">
    <source>
        <dbReference type="ARBA" id="ARBA00022827"/>
    </source>
</evidence>
<keyword evidence="5" id="KW-0560">Oxidoreductase</keyword>
<evidence type="ECO:0000256" key="1">
    <source>
        <dbReference type="ARBA" id="ARBA00001974"/>
    </source>
</evidence>
<evidence type="ECO:0000256" key="3">
    <source>
        <dbReference type="ARBA" id="ARBA00022630"/>
    </source>
</evidence>
<dbReference type="AlphaFoldDB" id="A0A166L4J5"/>
<feature type="non-terminal residue" evidence="8">
    <location>
        <position position="1"/>
    </location>
</feature>
<sequence>PEAVITPSDPSFKLHSEPYAIQKQLNPPVVLIPNTVKELSAIVKFLYSSNLDFVIRGHGFKSPSAKHVVVSMLSFKGVEYDSVKKIATVGASATWYEVVSFMEQVDPQYSVPAARTPSIGVTGSILNGGLSWMSTEYGGISDPINFLDAEVVKYDGTVVMASQEPDLLWSLRGGGGGFGVVTKVLLRAHPYPTDIWSGMVLVPRKTLPQLVDKIYTFNRSVPHPKVNYFVYLMPKQLLSTVLEEVEPGAEDSIVFHVYDALGEQHGRDVFKWVLEMPGAIDRTRVTNMKGILSMQSIYHRETVKNKSLTIVITGNVADLRGTMKTLYAPMAVADLDQDAITQAVSFYDKIGELDKSIQMMSSVIFEFLIFRSPIGGSSEVAWPRSHTLNHLLLFIFSCPGHGSEEQEKILRQLSEEAPRQILGPKLDKSEINPAGLEPEYHDVKGVK</sequence>
<dbReference type="Gene3D" id="3.30.465.10">
    <property type="match status" value="1"/>
</dbReference>
<name>A0A166L4J5_COLIC</name>
<dbReference type="InterPro" id="IPR016169">
    <property type="entry name" value="FAD-bd_PCMH_sub2"/>
</dbReference>